<keyword evidence="1" id="KW-0812">Transmembrane</keyword>
<evidence type="ECO:0000313" key="3">
    <source>
        <dbReference type="Proteomes" id="UP000276603"/>
    </source>
</evidence>
<name>A0A3B0CAH7_9FLAO</name>
<feature type="transmembrane region" description="Helical" evidence="1">
    <location>
        <begin position="94"/>
        <end position="110"/>
    </location>
</feature>
<proteinExistence type="predicted"/>
<evidence type="ECO:0008006" key="4">
    <source>
        <dbReference type="Google" id="ProtNLM"/>
    </source>
</evidence>
<feature type="transmembrane region" description="Helical" evidence="1">
    <location>
        <begin position="28"/>
        <end position="46"/>
    </location>
</feature>
<sequence>MGLIAFTLFVYFQNPSFTVGTDSKDPYVYIVPTIAILGYFLSKFLFQKQLQNIHPKDTLTTKLTRYQTASLIQYALLEGSALFALVIYYTYGNALYLVIGLSLLAYMIALRPKMNRLIKALPLKQAEEQQLKQSEYYKK</sequence>
<dbReference type="EMBL" id="RBCJ01000002">
    <property type="protein sequence ID" value="RKN80949.1"/>
    <property type="molecule type" value="Genomic_DNA"/>
</dbReference>
<feature type="transmembrane region" description="Helical" evidence="1">
    <location>
        <begin position="66"/>
        <end position="88"/>
    </location>
</feature>
<protein>
    <recommendedName>
        <fullName evidence="4">MFS transporter</fullName>
    </recommendedName>
</protein>
<dbReference type="Proteomes" id="UP000276603">
    <property type="component" value="Unassembled WGS sequence"/>
</dbReference>
<gene>
    <name evidence="2" type="ORF">D7Z94_08320</name>
</gene>
<evidence type="ECO:0000256" key="1">
    <source>
        <dbReference type="SAM" id="Phobius"/>
    </source>
</evidence>
<accession>A0A3B0CAH7</accession>
<reference evidence="2 3" key="1">
    <citation type="submission" date="2018-10" db="EMBL/GenBank/DDBJ databases">
        <title>Ulvibacterium marinum gen. nov., sp. nov., a novel marine bacterium of the family Flavobacteriaceae, isolated from a culture of the green alga Ulva prolifera.</title>
        <authorList>
            <person name="Zhang Z."/>
        </authorList>
    </citation>
    <scope>NUCLEOTIDE SEQUENCE [LARGE SCALE GENOMIC DNA]</scope>
    <source>
        <strain evidence="2 3">CCMM003</strain>
    </source>
</reference>
<keyword evidence="1" id="KW-1133">Transmembrane helix</keyword>
<evidence type="ECO:0000313" key="2">
    <source>
        <dbReference type="EMBL" id="RKN80949.1"/>
    </source>
</evidence>
<comment type="caution">
    <text evidence="2">The sequence shown here is derived from an EMBL/GenBank/DDBJ whole genome shotgun (WGS) entry which is preliminary data.</text>
</comment>
<keyword evidence="3" id="KW-1185">Reference proteome</keyword>
<keyword evidence="1" id="KW-0472">Membrane</keyword>
<organism evidence="2 3">
    <name type="scientific">Ulvibacterium marinum</name>
    <dbReference type="NCBI Taxonomy" id="2419782"/>
    <lineage>
        <taxon>Bacteria</taxon>
        <taxon>Pseudomonadati</taxon>
        <taxon>Bacteroidota</taxon>
        <taxon>Flavobacteriia</taxon>
        <taxon>Flavobacteriales</taxon>
        <taxon>Flavobacteriaceae</taxon>
        <taxon>Ulvibacterium</taxon>
    </lineage>
</organism>
<dbReference type="AlphaFoldDB" id="A0A3B0CAH7"/>